<name>A0ABQ9INY0_9NEOP</name>
<dbReference type="Proteomes" id="UP001159363">
    <property type="component" value="Chromosome 1"/>
</dbReference>
<organism evidence="1 2">
    <name type="scientific">Dryococelus australis</name>
    <dbReference type="NCBI Taxonomy" id="614101"/>
    <lineage>
        <taxon>Eukaryota</taxon>
        <taxon>Metazoa</taxon>
        <taxon>Ecdysozoa</taxon>
        <taxon>Arthropoda</taxon>
        <taxon>Hexapoda</taxon>
        <taxon>Insecta</taxon>
        <taxon>Pterygota</taxon>
        <taxon>Neoptera</taxon>
        <taxon>Polyneoptera</taxon>
        <taxon>Phasmatodea</taxon>
        <taxon>Verophasmatodea</taxon>
        <taxon>Anareolatae</taxon>
        <taxon>Phasmatidae</taxon>
        <taxon>Eurycanthinae</taxon>
        <taxon>Dryococelus</taxon>
    </lineage>
</organism>
<comment type="caution">
    <text evidence="1">The sequence shown here is derived from an EMBL/GenBank/DDBJ whole genome shotgun (WGS) entry which is preliminary data.</text>
</comment>
<accession>A0ABQ9INY0</accession>
<evidence type="ECO:0000313" key="2">
    <source>
        <dbReference type="Proteomes" id="UP001159363"/>
    </source>
</evidence>
<evidence type="ECO:0000313" key="1">
    <source>
        <dbReference type="EMBL" id="KAJ8897608.1"/>
    </source>
</evidence>
<gene>
    <name evidence="1" type="ORF">PR048_002957</name>
</gene>
<keyword evidence="2" id="KW-1185">Reference proteome</keyword>
<dbReference type="EMBL" id="JARBHB010000001">
    <property type="protein sequence ID" value="KAJ8897608.1"/>
    <property type="molecule type" value="Genomic_DNA"/>
</dbReference>
<protein>
    <submittedName>
        <fullName evidence="1">Uncharacterized protein</fullName>
    </submittedName>
</protein>
<reference evidence="1 2" key="1">
    <citation type="submission" date="2023-02" db="EMBL/GenBank/DDBJ databases">
        <title>LHISI_Scaffold_Assembly.</title>
        <authorList>
            <person name="Stuart O.P."/>
            <person name="Cleave R."/>
            <person name="Magrath M.J.L."/>
            <person name="Mikheyev A.S."/>
        </authorList>
    </citation>
    <scope>NUCLEOTIDE SEQUENCE [LARGE SCALE GENOMIC DNA]</scope>
    <source>
        <strain evidence="1">Daus_M_001</strain>
        <tissue evidence="1">Leg muscle</tissue>
    </source>
</reference>
<sequence length="584" mass="64986">MKHIPCWKSAEDDLSLVDGCVYPAVQPDENHSSIVHAEPSKFEFPGCSSVHSARSAVVGFSDLGSKGAAVAERLACSPSSKANRVQFPAGSLPDFRMWESCRTLPLDGRYAVSSALSFRRCSVLTSITLIGSQGLAVKSRPNLHERWRFRQIFMAFLQTSKGYCYCYALPASRHLRERKCVKVTHVTEEREAKTKTSLHRLAAARGFGLTKWRWPGRVVRSRDTCPRRSNNNLFPEPAGNAGGYYMLPPSPGPSRSYFCWPAAGTSPSVVPLAPRIPPLTYCCIRLVRRLRALHRLYGMILSWWYKRCEWPLQLVFPNPSEENSHLGIPIQLSKILSEGHLDGRLRCCCRFGAGANGSKNTEVGCRRYKSFVEEGRCNLISKQLTIYVPKPAPQCDLPPSARHRRVCQGTSCTDSVTVVVPKAVENVLAKTSLNGAVHKQLTCQHLSSVELPCTAPFRLESLFNCCLDLLMAPHYNIHCCIGRDSPPLRFGAFSSPVGALALRCCVVLCQHNDCIVSLCVVRGELERGDNTLVEPRFYPHLFAAKLRLFPGHLIIVSLRVFIILRALNVRHLPPSVTDSPARPR</sequence>
<proteinExistence type="predicted"/>